<dbReference type="Pfam" id="PF00501">
    <property type="entry name" value="AMP-binding"/>
    <property type="match status" value="4"/>
</dbReference>
<dbReference type="EMBL" id="VCHE01000112">
    <property type="protein sequence ID" value="KAB2571081.1"/>
    <property type="molecule type" value="Genomic_DNA"/>
</dbReference>
<dbReference type="SMART" id="SM01294">
    <property type="entry name" value="PKS_PP_betabranch"/>
    <property type="match status" value="1"/>
</dbReference>
<dbReference type="FunFam" id="3.30.559.30:FF:000003">
    <property type="entry name" value="Nonribosomal peptide synthase SidD"/>
    <property type="match status" value="1"/>
</dbReference>
<dbReference type="PANTHER" id="PTHR45527">
    <property type="entry name" value="NONRIBOSOMAL PEPTIDE SYNTHETASE"/>
    <property type="match status" value="1"/>
</dbReference>
<dbReference type="InterPro" id="IPR042099">
    <property type="entry name" value="ANL_N_sf"/>
</dbReference>
<dbReference type="NCBIfam" id="NF003417">
    <property type="entry name" value="PRK04813.1"/>
    <property type="match status" value="4"/>
</dbReference>
<keyword evidence="2" id="KW-0597">Phosphoprotein</keyword>
<dbReference type="InterPro" id="IPR023213">
    <property type="entry name" value="CAT-like_dom_sf"/>
</dbReference>
<dbReference type="NCBIfam" id="TIGR01733">
    <property type="entry name" value="AA-adenyl-dom"/>
    <property type="match status" value="4"/>
</dbReference>
<dbReference type="FunFam" id="3.40.50.12780:FF:000014">
    <property type="entry name" value="Nonribosomal peptide synthetase 1"/>
    <property type="match status" value="2"/>
</dbReference>
<dbReference type="InterPro" id="IPR001242">
    <property type="entry name" value="Condensation_dom"/>
</dbReference>
<evidence type="ECO:0000256" key="4">
    <source>
        <dbReference type="SAM" id="MobiDB-lite"/>
    </source>
</evidence>
<proteinExistence type="predicted"/>
<dbReference type="GO" id="GO:0016874">
    <property type="term" value="F:ligase activity"/>
    <property type="evidence" value="ECO:0007669"/>
    <property type="project" value="UniProtKB-KW"/>
</dbReference>
<dbReference type="InterPro" id="IPR000873">
    <property type="entry name" value="AMP-dep_synth/lig_dom"/>
</dbReference>
<dbReference type="PANTHER" id="PTHR45527:SF16">
    <property type="entry name" value="NONRIBOSOMAL PEPTIDE SYNTHASE ATNA-RELATED"/>
    <property type="match status" value="1"/>
</dbReference>
<dbReference type="CDD" id="cd19545">
    <property type="entry name" value="FUM14_C_NRPS-like"/>
    <property type="match status" value="1"/>
</dbReference>
<dbReference type="SMART" id="SM00823">
    <property type="entry name" value="PKS_PP"/>
    <property type="match status" value="3"/>
</dbReference>
<dbReference type="CDD" id="cd19542">
    <property type="entry name" value="CT_NRPS-like"/>
    <property type="match status" value="2"/>
</dbReference>
<dbReference type="OrthoDB" id="416786at2759"/>
<reference evidence="6 7" key="1">
    <citation type="journal article" date="2019" name="Sci. Rep.">
        <title>A multi-omics analysis of the grapevine pathogen Lasiodiplodia theobromae reveals that temperature affects the expression of virulence- and pathogenicity-related genes.</title>
        <authorList>
            <person name="Felix C."/>
            <person name="Meneses R."/>
            <person name="Goncalves M.F.M."/>
            <person name="Tilleman L."/>
            <person name="Duarte A.S."/>
            <person name="Jorrin-Novo J.V."/>
            <person name="Van de Peer Y."/>
            <person name="Deforce D."/>
            <person name="Van Nieuwerburgh F."/>
            <person name="Esteves A.C."/>
            <person name="Alves A."/>
        </authorList>
    </citation>
    <scope>NUCLEOTIDE SEQUENCE [LARGE SCALE GENOMIC DNA]</scope>
    <source>
        <strain evidence="6 7">LA-SOL3</strain>
    </source>
</reference>
<dbReference type="InterPro" id="IPR010071">
    <property type="entry name" value="AA_adenyl_dom"/>
</dbReference>
<dbReference type="FunFam" id="3.30.559.30:FF:000005">
    <property type="entry name" value="Nonribosomal peptide synthase Pes1"/>
    <property type="match status" value="1"/>
</dbReference>
<comment type="caution">
    <text evidence="6">The sequence shown here is derived from an EMBL/GenBank/DDBJ whole genome shotgun (WGS) entry which is preliminary data.</text>
</comment>
<evidence type="ECO:0000256" key="2">
    <source>
        <dbReference type="ARBA" id="ARBA00022553"/>
    </source>
</evidence>
<feature type="region of interest" description="Disordered" evidence="4">
    <location>
        <begin position="4822"/>
        <end position="4861"/>
    </location>
</feature>
<dbReference type="CDD" id="cd19534">
    <property type="entry name" value="E_NRPS"/>
    <property type="match status" value="1"/>
</dbReference>
<dbReference type="Gene3D" id="1.10.1200.10">
    <property type="entry name" value="ACP-like"/>
    <property type="match status" value="5"/>
</dbReference>
<feature type="domain" description="Carrier" evidence="5">
    <location>
        <begin position="4449"/>
        <end position="4525"/>
    </location>
</feature>
<dbReference type="CDD" id="cd05918">
    <property type="entry name" value="A_NRPS_SidN3_like"/>
    <property type="match status" value="4"/>
</dbReference>
<organism evidence="6 7">
    <name type="scientific">Lasiodiplodia theobromae</name>
    <dbReference type="NCBI Taxonomy" id="45133"/>
    <lineage>
        <taxon>Eukaryota</taxon>
        <taxon>Fungi</taxon>
        <taxon>Dikarya</taxon>
        <taxon>Ascomycota</taxon>
        <taxon>Pezizomycotina</taxon>
        <taxon>Dothideomycetes</taxon>
        <taxon>Dothideomycetes incertae sedis</taxon>
        <taxon>Botryosphaeriales</taxon>
        <taxon>Botryosphaeriaceae</taxon>
        <taxon>Lasiodiplodia</taxon>
    </lineage>
</organism>
<dbReference type="SUPFAM" id="SSF56801">
    <property type="entry name" value="Acetyl-CoA synthetase-like"/>
    <property type="match status" value="4"/>
</dbReference>
<dbReference type="PROSITE" id="PS50075">
    <property type="entry name" value="CARRIER"/>
    <property type="match status" value="4"/>
</dbReference>
<dbReference type="FunFam" id="3.30.559.10:FF:000016">
    <property type="entry name" value="Nonribosomal peptide synthase Pes1"/>
    <property type="match status" value="1"/>
</dbReference>
<evidence type="ECO:0000256" key="3">
    <source>
        <dbReference type="ARBA" id="ARBA00022598"/>
    </source>
</evidence>
<dbReference type="GO" id="GO:0031177">
    <property type="term" value="F:phosphopantetheine binding"/>
    <property type="evidence" value="ECO:0007669"/>
    <property type="project" value="InterPro"/>
</dbReference>
<evidence type="ECO:0000256" key="1">
    <source>
        <dbReference type="ARBA" id="ARBA00022450"/>
    </source>
</evidence>
<dbReference type="GO" id="GO:0005737">
    <property type="term" value="C:cytoplasm"/>
    <property type="evidence" value="ECO:0007669"/>
    <property type="project" value="TreeGrafter"/>
</dbReference>
<dbReference type="Pfam" id="PF00668">
    <property type="entry name" value="Condensation"/>
    <property type="match status" value="5"/>
</dbReference>
<dbReference type="Gene3D" id="3.40.50.12780">
    <property type="entry name" value="N-terminal domain of ligase-like"/>
    <property type="match status" value="4"/>
</dbReference>
<feature type="compositionally biased region" description="Polar residues" evidence="4">
    <location>
        <begin position="4847"/>
        <end position="4857"/>
    </location>
</feature>
<dbReference type="PROSITE" id="PS00012">
    <property type="entry name" value="PHOSPHOPANTETHEINE"/>
    <property type="match status" value="1"/>
</dbReference>
<accession>A0A5N5D0F5</accession>
<dbReference type="Gene3D" id="3.30.559.10">
    <property type="entry name" value="Chloramphenicol acetyltransferase-like domain"/>
    <property type="match status" value="5"/>
</dbReference>
<feature type="domain" description="Carrier" evidence="5">
    <location>
        <begin position="1872"/>
        <end position="1946"/>
    </location>
</feature>
<evidence type="ECO:0000313" key="6">
    <source>
        <dbReference type="EMBL" id="KAB2571081.1"/>
    </source>
</evidence>
<dbReference type="Proteomes" id="UP000325902">
    <property type="component" value="Unassembled WGS sequence"/>
</dbReference>
<dbReference type="GO" id="GO:0043041">
    <property type="term" value="P:amino acid activation for nonribosomal peptide biosynthetic process"/>
    <property type="evidence" value="ECO:0007669"/>
    <property type="project" value="TreeGrafter"/>
</dbReference>
<keyword evidence="7" id="KW-1185">Reference proteome</keyword>
<dbReference type="FunFam" id="3.30.559.30:FF:000002">
    <property type="entry name" value="Nonribosomal peptide synthase Pes1"/>
    <property type="match status" value="1"/>
</dbReference>
<dbReference type="Gene3D" id="3.30.559.30">
    <property type="entry name" value="Nonribosomal peptide synthetase, condensation domain"/>
    <property type="match status" value="5"/>
</dbReference>
<sequence length="5140" mass="557826">MTSPASSSSDRSTSPSLDADTTTTPSETGSVEHVSVDQLLLDDVCKSSCIAPQRVLGVAWALVLRCYSGADHVQFQLHGESLSTVQVALDAQDSLSDLLCRDGSLGAAAEQIEGGDCWGRTLVDMRPASSTDDIICGPSLETPPELVLRVPEDLSEPCLQYSSTKIAPSRAYSICRILEQVLKSILADKEQKVGAMSFLSDADRSKIAAWNREEPAATRACIHQLVDRQTGLQTNKEAICAWDGSMTYGELDRLSSALASKLVDTGLQQGDVVPVCFEKSCWVIVAMLGVFKAGGAFTLMDPSHPKARLAGIAAEVNARIAVTSVANEHLLVEAVEQVIVLGPHVLDDDDDSASPRQRWTIAGPSDLAFVIFTSGSTGKPKGIMMDHQAYASSAMHHGTAMRMGAHTRALQFASYSFGASLFETLTTLIFGGTVCIPSEHERRNDLPGVVERMRVTWAFLTPSVLKPFDPASAFPGLDTLVLAGEAMPRDQAQRWSARVRLVQCYGSSETNIILFDNRGRGENLGFAAGARAWLVDPRHDGDQPQLVPVGAVGELVVQGPTVARGYLNDADKTAATFVAAPAWLRELGLEMEGAPRMVKTGDLMRYEADGSLVFVGRKDLQVKIRGQRVELAEIERAVWAADPLVKHVVVTVPRAGPARGRLVAAVCFHQEQQQSSQHQTPPFQLISRQEDEEAHCLVQRVKETLAERLPSYMVPPTWGLFTALPLTLSGKVDRVSVRQWAEELSSTELDLLTLSLDEFSSVSTFDRPASQQESVLRELWGKALDGDPERMPLNRSFLSLGGDSISAMTLVSLYKGRGLSLTVQELFVGMTIERSAQALPDDFLQDSARAAGPTSYLPFSLLSSQVLEEAVATLQAVGIHGLDELEDLHPCSQVQHGMLLGSDKMAGSYQFRNVWELTPRQRSSPITLSEIKQAWSLVAQRHSALRSVLVECASEDWLYLQAVLRNVPDSIAFVEKDDDELPEGQLPCLAVVSSSAAKVPYEITAYHTSSDRWYLQLDIHHAVMDAASLQTLQRDFVMALDQRAWSSPASPFGAYVAHTRSLDSSDGLEHWKSYLDGCNPCYFPLDLEKAAEPNALRSFTVDLGDAAPRILSFCKANGYTVNTLFQTIWALMLRYYTDMGSTCFGYMVTDRSIPVEGAAEIVGPLMTMSVCHLAVDDAATMKDLLDTVQKDFLECLSYRNCSLAEIQHALGLSGQALFNTMVTTGKSLTSWKEAAAGVDLRVASTHNPTEYDLTLNVEQEDDEVIVILNHWAPRVSVQQANSVAGALSEMLSRTLDRLDQPVKDMALLGEGDWHTILGWNVRYPEKLDVCVHDLVSEQVLLRPEAQAVRGWDADLSYKELHDRSNALALHLQELGVGPETLVPLCFEKSAYVVVAMLAVLKAGGACVALDPSHPKARLVEILHSIRANLIVTSSKMASFLSDQVSTVVVVDAEHLDELSSQGGPLRSQAQPSNVAFVVFTSGSTGKPKGIVLQHDAIATSARAHGEVMSVGPASRVMQFAAYMFDVSIEDIFTTLMRGGCVCIPSEEDRLDDLAGAFGRLGANWACLTPTVASLLEPAKIPGLRHLCLGGEPVRRETIEKWAPNTCLNILYGPAECSMTMSCRPGVSVAAHPANFGHQVGALTWIVDESDHDRLLPVGCPGELLIEGPILAREYLGDEEKTAAAFVVNPKWAITEENGQPRRMYKTGDIVRYNADDGSISFVRRKDNQVKLHGQRIELGEIEHNLWNDERVRHAVVLLPKQGACAGKLVCVLSLKAIDPAGRTTGTAMRVLTPADSPAVAEALPQVQARLAGLVPKYMVPAVWVVLEQVPLNKSVKMDRARVRAWVEELADDAFRALAAADLDDEAVHAPASDMERRLQAVWATVLGKPAAERVSLGRPFLRLGGDSIAAMQAVGRCRAQGIALTVRDMLECADLVDLARRARFITSAVRRDDDVVDDGAPFTLSPIQRMHLRGGAAENHFNQSFTLRLSRRVGADALSRAVAQVVARHGMLRARFRQEDGQGAWHQAVEPDVQGSYRFAVHACPSSSEMEDAVALSQTSLDIQRGPVFSVDLFELDGSSHDVLFLVAHHLAVDLVSWRILAEDLEDVLTHGVLQKPQSMSFRSWVNAQEEYSLKNHTTEAILAPPVDQSIVDYWGISPADNTFGAVQFEMFTLDDDTSLSLLEGCHEALRTEPVDVMISALVSSFSRVFRDREGPHFSVESHGREPWTAEIDISRTVGWFTTMYPLPGTTAPAVDPIEVLRQTKDSRRTVTNNGWDHFTARHTKRTDGDQHAPETEILFNYTGKYQQMERSDALLVPADRIGKWQDVAPGMLRDAVFDILVSVDRGSVTFTFAFSQAIKQRDAVLRWARDCEALLKQMVLRLEEMEPEYTVSDFPLLQTDRGALQRLLSKVEGPIEDIYPCVPMQQGLLLSQQKEDGVYRCLTVWEVTAESAAVDPERLRSAWQRVVDRHAALRTVLLESAAEDGTFVQVVLQRVAASSRFVEATGRSREVTLRSLVDEELDETDGAKPQHLLTLAAAADGTLFCKLEINHALIDGATMSVVLRDLCLAYDGRLAPGRGPLYSDYIKHLQSVKPEEHLEHWATYLHGVQPCYFPALRQQQGSTSARRELLSQSVELHASGREIQDFCQTAGVTVAILFQVAWGILLRCFADTDDVCFGYLAAGRDVPVAGVDDAVGPFINLLACRLDLSSSARVGDALAAAQRGFLDAIAHQHTSVADVQRALGAPGRALFNTAISVQREQAAAPSALRFTAAHYYDPTEFDVSLAVAVQADGALALSLDYWTTHLSSAQAAGVASTLATIVQRITEGVDAPVAALDLFSAEDAQRVAKWNAKLPEANDACVHRLFEQQAAARGDAPAIEAWDCNLSFRELDALASALALHLVRECGVGPETIVPFAFEKSGWALVAVLAVLKAGGACVALDVKLPAARRRQILAQTAARVAVASPSAAAVLLRDHAELRVVTADAAFLRALPAAPAHALPDAVRPHNLAWLVFTSGSTGTPKGIMLEHRALATGCRAHGAAQFFGPETRALQFAAYTFDQVIEEALTPLLFGGVVCVPSDDERMNHLAAAIRRYRCNWADLTPTVVGDFLSPADAPSLRILSMGGEAVRQDTVDAWADSVLLINGYGPAECTVVSTIMVGLGRVADSSNIGFGVGCRTWVVVPGQPDRLAPVGTIGELLIEGPIVGRGYLHDPERTQRSFVDLPASWPVPVPGLGSGRAYATGDLVRYNDDGSLAFVGRRDAQHKLHGQRVEMAEIEHHARAAAPPGLPLAVEVIRRGGQQQLAAFLAPSAAEELPAERLAALRSALADALPQYMVPSLYVCVPQLPMTSSGKVDRRALRDVGAQLSADDVARASLADAAKLQPTTDAERLLRAGWAAALAMPEALIGVDDNFFRLGGDSVAAMRLVAHCRRHAGLALTVAQVFSAPVLRRMAALAVPTATTSKRACPFELVQEREHAVSLAASQCGVPRDSIKDIYPCTPLQEGLIAASNRQPGAYVGRMVFSLAGGIDITRFRSAWETVVAETPILRTRVVQAAASGALLQVVVDEALEWKTYSDVDNSELDISYGRPLHQLALSDDCKTATWICHHALYDGWTLPQLLDRIEQAYRGTPRALPASSFADFIKHLNGAPSAQADEFWSSALAGAPATQFPAPTVDAHKDTRAQVVSRLVQWDVASDLGITAQTLLRAAWALVVSQHVGEDDVVFGMALSGRSASVDDIADVLGPTITTIPVRVRPDPRLTIAEYLQQTQDDSVKAMPFEHSGLQQIASLNQNLRNICDFQNLLVVQPEDESKLDPEIWTLAGTTADTDAFHTYPLVVECGLHPRELSISAKFKPSAVPSPQMHRILGQFEQCLHQLNQADKSIKLQDLNLLSPGDHAEIVAWNSQDLSAADTCVHSLVSDQVLLRGSAPALESTWEGTLSYIELDNLSSRLAVYLADAGVTPGMLVPLVLHKSIYAVVVQLAVLRAGGACVPLDASHPIGRLQEIVSDCSAELVLADTKSAEKLASLAQKTVIIDAEMLRALPQSSAASLPYAIDPTQPAFVVFSSGSTGKPKGSLLSHRALCSSICAYKDMARLGPTSRVVQFSNFNFDMSIGDIFATLMSGGCICMPSEDERVDDLGDYITKMNVNWAYLTPTVANLLSPSSVPTLQTLLCGGEALNQDLVARWAGQLHLVELYGPSETTILCTLNALQPDSDCRNLGRGLAAVHTWIADPSDPNKLCSIGCTGELLIEGPVLANGYLNMPEKTNESFLWTPDWMKELGRTGRVYRSGDLVRYEADGSLRTMGRQDGQVKLHGQRLETAEVEHHLRQQIPGADRITVAVISRATHQMLAAFICDPSCGESAIEGTGDVIVELPQALKASLKKVDAALSRSLPRYMIPSLYFAVRELPLTANGKLDRKKLVRAVEALPDHVLSGSSASGQPKSPPTTAMEKRIQRHWAQLLGLQPERIGVDDSFLGMGGDSIIAMRLAHALKAEGVLLSVSQILTNPVLSDMSKAAASADESAPEAREYVPFSALPQEQMDQFVDKIVAPHVGVSREQIADVAWATDYQSWTYASNQLQHRGYLNYLLLRFQGAIDVPRMEQACRALVARHAILRTTFLAHKQRTWAVVLKDTMQQPVVLHHVKLPEGVDADSYLLDRHEAIQTRMGATNTVAFTLLEHHANANANGTPPQQQHTLAFRLSHAQYDGLGIPLLIRDLKAAYEGDGSLPPSACSFSAFVHSQHPAPDDASLRFWRDTLAGAAMTPILPHRQPPTRNRVDQSVVREVRAAPAALQARGVTFATVLKAAWGVVLAALSASSSSSPSSSSPAADNDNDNWDVVFGNTVSGRSSSSAPGVDQLPGPCINLIPVRVRVRPREDTVAALLARVHAAYAAALPHEHVGLREIVERCTDGDWPLWTRFSSMVTHENLHDDSHNHDGDDGEWAGGAVGRTRCELDIVVPPHDRADVWVWSYPDPHGGDRVTIDLTYGDATMTRAQAEAVADLLVQTIEALTRADGAEVLADVLPRPSAAAPRFPLPEAAACAGGGTETAVGVEGGQAGGDVQSRRAAEEVVKRAWDFVLGDSDFDPDTPFYDIWGDQAAAAQLSTLYRREGFDVGMEELIDRPRMREQVELLSSM</sequence>
<dbReference type="SUPFAM" id="SSF52777">
    <property type="entry name" value="CoA-dependent acyltransferases"/>
    <property type="match status" value="10"/>
</dbReference>
<dbReference type="SUPFAM" id="SSF47336">
    <property type="entry name" value="ACP-like"/>
    <property type="match status" value="5"/>
</dbReference>
<dbReference type="FunFam" id="1.10.1200.10:FF:000005">
    <property type="entry name" value="Nonribosomal peptide synthetase 1"/>
    <property type="match status" value="1"/>
</dbReference>
<feature type="compositionally biased region" description="Polar residues" evidence="4">
    <location>
        <begin position="20"/>
        <end position="29"/>
    </location>
</feature>
<protein>
    <submittedName>
        <fullName evidence="6">Nonribosomal peptide synthetase 12</fullName>
    </submittedName>
</protein>
<evidence type="ECO:0000313" key="7">
    <source>
        <dbReference type="Proteomes" id="UP000325902"/>
    </source>
</evidence>
<gene>
    <name evidence="6" type="primary">NRPS12_2</name>
    <name evidence="6" type="ORF">DBV05_g10249</name>
</gene>
<dbReference type="GO" id="GO:0044550">
    <property type="term" value="P:secondary metabolite biosynthetic process"/>
    <property type="evidence" value="ECO:0007669"/>
    <property type="project" value="TreeGrafter"/>
</dbReference>
<feature type="region of interest" description="Disordered" evidence="4">
    <location>
        <begin position="1"/>
        <end position="30"/>
    </location>
</feature>
<dbReference type="Pfam" id="PF00550">
    <property type="entry name" value="PP-binding"/>
    <property type="match status" value="4"/>
</dbReference>
<dbReference type="InterPro" id="IPR009081">
    <property type="entry name" value="PP-bd_ACP"/>
</dbReference>
<dbReference type="PROSITE" id="PS00455">
    <property type="entry name" value="AMP_BINDING"/>
    <property type="match status" value="4"/>
</dbReference>
<dbReference type="InterPro" id="IPR006162">
    <property type="entry name" value="Ppantetheine_attach_site"/>
</dbReference>
<feature type="domain" description="Carrier" evidence="5">
    <location>
        <begin position="767"/>
        <end position="843"/>
    </location>
</feature>
<feature type="domain" description="Carrier" evidence="5">
    <location>
        <begin position="3385"/>
        <end position="3462"/>
    </location>
</feature>
<keyword evidence="3" id="KW-0436">Ligase</keyword>
<dbReference type="InterPro" id="IPR036736">
    <property type="entry name" value="ACP-like_sf"/>
</dbReference>
<name>A0A5N5D0F5_9PEZI</name>
<dbReference type="InterPro" id="IPR020806">
    <property type="entry name" value="PKS_PP-bd"/>
</dbReference>
<feature type="compositionally biased region" description="Low complexity" evidence="4">
    <location>
        <begin position="4822"/>
        <end position="4834"/>
    </location>
</feature>
<feature type="compositionally biased region" description="Low complexity" evidence="4">
    <location>
        <begin position="1"/>
        <end position="19"/>
    </location>
</feature>
<keyword evidence="1" id="KW-0596">Phosphopantetheine</keyword>
<dbReference type="FunFam" id="3.30.300.30:FF:000015">
    <property type="entry name" value="Nonribosomal peptide synthase SidD"/>
    <property type="match status" value="4"/>
</dbReference>
<dbReference type="InterPro" id="IPR020845">
    <property type="entry name" value="AMP-binding_CS"/>
</dbReference>
<dbReference type="Gene3D" id="3.30.300.30">
    <property type="match status" value="4"/>
</dbReference>
<dbReference type="InterPro" id="IPR045851">
    <property type="entry name" value="AMP-bd_C_sf"/>
</dbReference>
<evidence type="ECO:0000259" key="5">
    <source>
        <dbReference type="PROSITE" id="PS50075"/>
    </source>
</evidence>